<reference evidence="3" key="2">
    <citation type="journal article" date="2007" name="Science">
        <title>Draft genome sequence of the sexually transmitted pathogen Trichomonas vaginalis.</title>
        <authorList>
            <person name="Carlton J.M."/>
            <person name="Hirt R.P."/>
            <person name="Silva J.C."/>
            <person name="Delcher A.L."/>
            <person name="Schatz M."/>
            <person name="Zhao Q."/>
            <person name="Wortman J.R."/>
            <person name="Bidwell S.L."/>
            <person name="Alsmark U.C.M."/>
            <person name="Besteiro S."/>
            <person name="Sicheritz-Ponten T."/>
            <person name="Noel C.J."/>
            <person name="Dacks J.B."/>
            <person name="Foster P.G."/>
            <person name="Simillion C."/>
            <person name="Van de Peer Y."/>
            <person name="Miranda-Saavedra D."/>
            <person name="Barton G.J."/>
            <person name="Westrop G.D."/>
            <person name="Mueller S."/>
            <person name="Dessi D."/>
            <person name="Fiori P.L."/>
            <person name="Ren Q."/>
            <person name="Paulsen I."/>
            <person name="Zhang H."/>
            <person name="Bastida-Corcuera F.D."/>
            <person name="Simoes-Barbosa A."/>
            <person name="Brown M.T."/>
            <person name="Hayes R.D."/>
            <person name="Mukherjee M."/>
            <person name="Okumura C.Y."/>
            <person name="Schneider R."/>
            <person name="Smith A.J."/>
            <person name="Vanacova S."/>
            <person name="Villalvazo M."/>
            <person name="Haas B.J."/>
            <person name="Pertea M."/>
            <person name="Feldblyum T.V."/>
            <person name="Utterback T.R."/>
            <person name="Shu C.L."/>
            <person name="Osoegawa K."/>
            <person name="de Jong P.J."/>
            <person name="Hrdy I."/>
            <person name="Horvathova L."/>
            <person name="Zubacova Z."/>
            <person name="Dolezal P."/>
            <person name="Malik S.B."/>
            <person name="Logsdon J.M. Jr."/>
            <person name="Henze K."/>
            <person name="Gupta A."/>
            <person name="Wang C.C."/>
            <person name="Dunne R.L."/>
            <person name="Upcroft J.A."/>
            <person name="Upcroft P."/>
            <person name="White O."/>
            <person name="Salzberg S.L."/>
            <person name="Tang P."/>
            <person name="Chiu C.-H."/>
            <person name="Lee Y.-S."/>
            <person name="Embley T.M."/>
            <person name="Coombs G.H."/>
            <person name="Mottram J.C."/>
            <person name="Tachezy J."/>
            <person name="Fraser-Liggett C.M."/>
            <person name="Johnson P.J."/>
        </authorList>
    </citation>
    <scope>NUCLEOTIDE SEQUENCE [LARGE SCALE GENOMIC DNA]</scope>
    <source>
        <strain evidence="3">G3</strain>
    </source>
</reference>
<evidence type="ECO:0000256" key="2">
    <source>
        <dbReference type="SAM" id="Phobius"/>
    </source>
</evidence>
<dbReference type="VEuPathDB" id="TrichDB:TVAG_388460"/>
<evidence type="ECO:0000256" key="1">
    <source>
        <dbReference type="SAM" id="MobiDB-lite"/>
    </source>
</evidence>
<keyword evidence="2" id="KW-0812">Transmembrane</keyword>
<reference evidence="3" key="1">
    <citation type="submission" date="2006-10" db="EMBL/GenBank/DDBJ databases">
        <authorList>
            <person name="Amadeo P."/>
            <person name="Zhao Q."/>
            <person name="Wortman J."/>
            <person name="Fraser-Liggett C."/>
            <person name="Carlton J."/>
        </authorList>
    </citation>
    <scope>NUCLEOTIDE SEQUENCE</scope>
    <source>
        <strain evidence="3">G3</strain>
    </source>
</reference>
<dbReference type="SMR" id="A2DYI0"/>
<protein>
    <submittedName>
        <fullName evidence="3">Uncharacterized protein</fullName>
    </submittedName>
</protein>
<proteinExistence type="predicted"/>
<gene>
    <name evidence="3" type="ORF">TVAG_388460</name>
</gene>
<dbReference type="VEuPathDB" id="TrichDB:TVAGG3_0321210"/>
<dbReference type="EMBL" id="DS113269">
    <property type="protein sequence ID" value="EAY14515.1"/>
    <property type="molecule type" value="Genomic_DNA"/>
</dbReference>
<dbReference type="PANTHER" id="PTHR46155:SF1">
    <property type="entry name" value="BIFUNCTIONAL INHIBITOR_LIPID-TRANSFER PROTEIN_SEED STORAGE 2S ALBUMIN SUPERFAMILY PROTEIN"/>
    <property type="match status" value="1"/>
</dbReference>
<feature type="transmembrane region" description="Helical" evidence="2">
    <location>
        <begin position="6"/>
        <end position="27"/>
    </location>
</feature>
<dbReference type="AlphaFoldDB" id="A2DYI0"/>
<organism evidence="3 4">
    <name type="scientific">Trichomonas vaginalis (strain ATCC PRA-98 / G3)</name>
    <dbReference type="NCBI Taxonomy" id="412133"/>
    <lineage>
        <taxon>Eukaryota</taxon>
        <taxon>Metamonada</taxon>
        <taxon>Parabasalia</taxon>
        <taxon>Trichomonadida</taxon>
        <taxon>Trichomonadidae</taxon>
        <taxon>Trichomonas</taxon>
    </lineage>
</organism>
<accession>A2DYI0</accession>
<sequence>MLPVYIGIAVGAFLLILLIIIFVILFMKRGSDVTSDSASSQVFMQAETPQINQAMTTTSVTTDNPLFTTTVDEDDPFKMEFESSSTVEEVAVEPESKIMDSETSDSSPGYIDTSAL</sequence>
<evidence type="ECO:0000313" key="3">
    <source>
        <dbReference type="EMBL" id="EAY14515.1"/>
    </source>
</evidence>
<dbReference type="PANTHER" id="PTHR46155">
    <property type="entry name" value="BIFUNCTIONAL INHIBITOR/LIPID-TRANSFER PROTEIN/SEED STORAGE 2S ALBUMIN SUPERFAMILY PROTEIN"/>
    <property type="match status" value="1"/>
</dbReference>
<keyword evidence="2" id="KW-0472">Membrane</keyword>
<dbReference type="RefSeq" id="XP_001326738.1">
    <property type="nucleotide sequence ID" value="XM_001326703.1"/>
</dbReference>
<keyword evidence="4" id="KW-1185">Reference proteome</keyword>
<name>A2DYI0_TRIV3</name>
<dbReference type="InParanoid" id="A2DYI0"/>
<feature type="region of interest" description="Disordered" evidence="1">
    <location>
        <begin position="82"/>
        <end position="116"/>
    </location>
</feature>
<keyword evidence="2" id="KW-1133">Transmembrane helix</keyword>
<dbReference type="KEGG" id="tva:4772504"/>
<evidence type="ECO:0000313" key="4">
    <source>
        <dbReference type="Proteomes" id="UP000001542"/>
    </source>
</evidence>
<dbReference type="Proteomes" id="UP000001542">
    <property type="component" value="Unassembled WGS sequence"/>
</dbReference>